<dbReference type="Proteomes" id="UP000274920">
    <property type="component" value="Unassembled WGS sequence"/>
</dbReference>
<reference evidence="2" key="1">
    <citation type="submission" date="2018-10" db="EMBL/GenBank/DDBJ databases">
        <title>Schaedlerella arabinophila gen. nov. sp. nov., isolated from the mouse intestinal tract and comparative analysis with the genome of the closely related altered Schaedler flora strain ASF502.</title>
        <authorList>
            <person name="Miyake S."/>
            <person name="Soh M."/>
            <person name="Seedorf H."/>
        </authorList>
    </citation>
    <scope>NUCLEOTIDE SEQUENCE [LARGE SCALE GENOMIC DNA]</scope>
    <source>
        <strain evidence="2">DSM 106076</strain>
    </source>
</reference>
<dbReference type="RefSeq" id="WP_125128986.1">
    <property type="nucleotide sequence ID" value="NZ_RHJS01000002.1"/>
</dbReference>
<sequence length="266" mass="29012">MMNMALYKREMKGSIKLLIIFAAVITLYVSVIISMYDPELMKTLDSFTEAMPELMAAVGMTANAASLLGFMVSYLYGFILLIFPMLFCILRGNALIAKYVDKGSMALLAAAPVKRRTIAFTQMKVLVSGILLLVFYITILEIICAMSGFPGELDVTELLILNGGLLCLHLFIGSICFLSSCIFSDTKYSVAFGAGIPIFMYVLQMLANVGGDAEKAKYFTFFTLFHPDGIIAKESGAAAGILVLLAGAVVFYTLGIMIFDKKDLHI</sequence>
<keyword evidence="1" id="KW-1133">Transmembrane helix</keyword>
<dbReference type="GO" id="GO:0140359">
    <property type="term" value="F:ABC-type transporter activity"/>
    <property type="evidence" value="ECO:0007669"/>
    <property type="project" value="InterPro"/>
</dbReference>
<evidence type="ECO:0000313" key="2">
    <source>
        <dbReference type="EMBL" id="RRK33776.1"/>
    </source>
</evidence>
<proteinExistence type="predicted"/>
<feature type="transmembrane region" description="Helical" evidence="1">
    <location>
        <begin position="125"/>
        <end position="148"/>
    </location>
</feature>
<keyword evidence="1" id="KW-0472">Membrane</keyword>
<protein>
    <submittedName>
        <fullName evidence="2">ABC transporter permease</fullName>
    </submittedName>
</protein>
<name>A0A426DLZ3_9FIRM</name>
<evidence type="ECO:0000256" key="1">
    <source>
        <dbReference type="SAM" id="Phobius"/>
    </source>
</evidence>
<accession>A0A426DLZ3</accession>
<dbReference type="PANTHER" id="PTHR37305:SF2">
    <property type="entry name" value="BACITRACIN TRANSPORT PERMEASE PROTEIN BCRB"/>
    <property type="match status" value="1"/>
</dbReference>
<organism evidence="2 3">
    <name type="scientific">Schaedlerella arabinosiphila</name>
    <dbReference type="NCBI Taxonomy" id="2044587"/>
    <lineage>
        <taxon>Bacteria</taxon>
        <taxon>Bacillati</taxon>
        <taxon>Bacillota</taxon>
        <taxon>Clostridia</taxon>
        <taxon>Lachnospirales</taxon>
        <taxon>Lachnospiraceae</taxon>
        <taxon>Schaedlerella</taxon>
    </lineage>
</organism>
<evidence type="ECO:0000313" key="3">
    <source>
        <dbReference type="Proteomes" id="UP000274920"/>
    </source>
</evidence>
<feature type="transmembrane region" description="Helical" evidence="1">
    <location>
        <begin position="160"/>
        <end position="183"/>
    </location>
</feature>
<feature type="transmembrane region" description="Helical" evidence="1">
    <location>
        <begin position="15"/>
        <end position="36"/>
    </location>
</feature>
<dbReference type="PANTHER" id="PTHR37305">
    <property type="entry name" value="INTEGRAL MEMBRANE PROTEIN-RELATED"/>
    <property type="match status" value="1"/>
</dbReference>
<dbReference type="AlphaFoldDB" id="A0A426DLZ3"/>
<keyword evidence="1" id="KW-0812">Transmembrane</keyword>
<feature type="transmembrane region" description="Helical" evidence="1">
    <location>
        <begin position="237"/>
        <end position="259"/>
    </location>
</feature>
<dbReference type="EMBL" id="RHJS01000002">
    <property type="protein sequence ID" value="RRK33776.1"/>
    <property type="molecule type" value="Genomic_DNA"/>
</dbReference>
<dbReference type="GO" id="GO:0005886">
    <property type="term" value="C:plasma membrane"/>
    <property type="evidence" value="ECO:0007669"/>
    <property type="project" value="UniProtKB-SubCell"/>
</dbReference>
<keyword evidence="3" id="KW-1185">Reference proteome</keyword>
<feature type="transmembrane region" description="Helical" evidence="1">
    <location>
        <begin position="190"/>
        <end position="207"/>
    </location>
</feature>
<comment type="caution">
    <text evidence="2">The sequence shown here is derived from an EMBL/GenBank/DDBJ whole genome shotgun (WGS) entry which is preliminary data.</text>
</comment>
<gene>
    <name evidence="2" type="ORF">EBB54_22230</name>
</gene>
<feature type="transmembrane region" description="Helical" evidence="1">
    <location>
        <begin position="56"/>
        <end position="89"/>
    </location>
</feature>